<evidence type="ECO:0000259" key="2">
    <source>
        <dbReference type="PROSITE" id="PS50181"/>
    </source>
</evidence>
<reference evidence="3" key="1">
    <citation type="submission" date="2023-03" db="EMBL/GenBank/DDBJ databases">
        <title>Massive genome expansion in bonnet fungi (Mycena s.s.) driven by repeated elements and novel gene families across ecological guilds.</title>
        <authorList>
            <consortium name="Lawrence Berkeley National Laboratory"/>
            <person name="Harder C.B."/>
            <person name="Miyauchi S."/>
            <person name="Viragh M."/>
            <person name="Kuo A."/>
            <person name="Thoen E."/>
            <person name="Andreopoulos B."/>
            <person name="Lu D."/>
            <person name="Skrede I."/>
            <person name="Drula E."/>
            <person name="Henrissat B."/>
            <person name="Morin E."/>
            <person name="Kohler A."/>
            <person name="Barry K."/>
            <person name="LaButti K."/>
            <person name="Morin E."/>
            <person name="Salamov A."/>
            <person name="Lipzen A."/>
            <person name="Mereny Z."/>
            <person name="Hegedus B."/>
            <person name="Baldrian P."/>
            <person name="Stursova M."/>
            <person name="Weitz H."/>
            <person name="Taylor A."/>
            <person name="Grigoriev I.V."/>
            <person name="Nagy L.G."/>
            <person name="Martin F."/>
            <person name="Kauserud H."/>
        </authorList>
    </citation>
    <scope>NUCLEOTIDE SEQUENCE</scope>
    <source>
        <strain evidence="3">CBHHK173m</strain>
    </source>
</reference>
<feature type="domain" description="F-box" evidence="2">
    <location>
        <begin position="36"/>
        <end position="81"/>
    </location>
</feature>
<dbReference type="Gene3D" id="3.80.10.10">
    <property type="entry name" value="Ribonuclease Inhibitor"/>
    <property type="match status" value="1"/>
</dbReference>
<keyword evidence="4" id="KW-1185">Reference proteome</keyword>
<dbReference type="SUPFAM" id="SSF52047">
    <property type="entry name" value="RNI-like"/>
    <property type="match status" value="1"/>
</dbReference>
<sequence>MALPIHPPQTLQPARKPPGFLSFWKKPRSQNLKLPSESDLVLPTELWLHILDGIPAQELEALSRTCKRLRDIVLPLFFRSQHVFPFVETFAFRWLNVTRELPAYEERSLTRVDFISSPRLASAVRELYVSPYPPGYNRRHKVEHHPVQAVMQHLQTILPHLSNLKKLVLHFPICNDTLLASLARLELDHLELELLPSTHSDIPIPARAEFLFFRSSSPLQILPLEALSLRFLFPDSLQRLVAGFTGTSTVLRAILRSPLYPALHTLDVSLRAASSPDFLPALAALPALTTLRLRASPLDGPGVPAGFAPLPPSTLPRLATYHGPPTLLPALLAHPRPLHTARLWASHSVAAVSPPSLLPPLLAHLPPTLTRLELGIPTVPPSLLAAIASACPLLAALAINAHLSAFHPGPVARHTRAADALGTLPLPAGLPRGLRTLRLGAQLAGDAGAARDVLARFPAQYDPTSWRRWAVDAPWSVVEWVRCEGGSDADDVDFGAAGDGDAGGAGGDADGRGAVHGTLRIEHGERYFQSFLRGARISARVVEDAISRLSS</sequence>
<dbReference type="SUPFAM" id="SSF81383">
    <property type="entry name" value="F-box domain"/>
    <property type="match status" value="1"/>
</dbReference>
<dbReference type="Pfam" id="PF12937">
    <property type="entry name" value="F-box-like"/>
    <property type="match status" value="1"/>
</dbReference>
<proteinExistence type="predicted"/>
<organism evidence="3 4">
    <name type="scientific">Mycena belliarum</name>
    <dbReference type="NCBI Taxonomy" id="1033014"/>
    <lineage>
        <taxon>Eukaryota</taxon>
        <taxon>Fungi</taxon>
        <taxon>Dikarya</taxon>
        <taxon>Basidiomycota</taxon>
        <taxon>Agaricomycotina</taxon>
        <taxon>Agaricomycetes</taxon>
        <taxon>Agaricomycetidae</taxon>
        <taxon>Agaricales</taxon>
        <taxon>Marasmiineae</taxon>
        <taxon>Mycenaceae</taxon>
        <taxon>Mycena</taxon>
    </lineage>
</organism>
<feature type="compositionally biased region" description="Gly residues" evidence="1">
    <location>
        <begin position="497"/>
        <end position="508"/>
    </location>
</feature>
<dbReference type="InterPro" id="IPR036047">
    <property type="entry name" value="F-box-like_dom_sf"/>
</dbReference>
<protein>
    <recommendedName>
        <fullName evidence="2">F-box domain-containing protein</fullName>
    </recommendedName>
</protein>
<dbReference type="SMART" id="SM00256">
    <property type="entry name" value="FBOX"/>
    <property type="match status" value="1"/>
</dbReference>
<dbReference type="CDD" id="cd09917">
    <property type="entry name" value="F-box_SF"/>
    <property type="match status" value="1"/>
</dbReference>
<evidence type="ECO:0000313" key="4">
    <source>
        <dbReference type="Proteomes" id="UP001222325"/>
    </source>
</evidence>
<dbReference type="Proteomes" id="UP001222325">
    <property type="component" value="Unassembled WGS sequence"/>
</dbReference>
<dbReference type="AlphaFoldDB" id="A0AAD6XIB1"/>
<evidence type="ECO:0000256" key="1">
    <source>
        <dbReference type="SAM" id="MobiDB-lite"/>
    </source>
</evidence>
<comment type="caution">
    <text evidence="3">The sequence shown here is derived from an EMBL/GenBank/DDBJ whole genome shotgun (WGS) entry which is preliminary data.</text>
</comment>
<gene>
    <name evidence="3" type="ORF">B0H15DRAFT_1005778</name>
</gene>
<evidence type="ECO:0000313" key="3">
    <source>
        <dbReference type="EMBL" id="KAJ7076591.1"/>
    </source>
</evidence>
<dbReference type="InterPro" id="IPR032675">
    <property type="entry name" value="LRR_dom_sf"/>
</dbReference>
<feature type="region of interest" description="Disordered" evidence="1">
    <location>
        <begin position="492"/>
        <end position="511"/>
    </location>
</feature>
<name>A0AAD6XIB1_9AGAR</name>
<dbReference type="InterPro" id="IPR001810">
    <property type="entry name" value="F-box_dom"/>
</dbReference>
<dbReference type="EMBL" id="JARJCN010000080">
    <property type="protein sequence ID" value="KAJ7076591.1"/>
    <property type="molecule type" value="Genomic_DNA"/>
</dbReference>
<accession>A0AAD6XIB1</accession>
<dbReference type="PROSITE" id="PS50181">
    <property type="entry name" value="FBOX"/>
    <property type="match status" value="1"/>
</dbReference>